<dbReference type="Pfam" id="PF13561">
    <property type="entry name" value="adh_short_C2"/>
    <property type="match status" value="1"/>
</dbReference>
<evidence type="ECO:0000256" key="3">
    <source>
        <dbReference type="ARBA" id="ARBA00022516"/>
    </source>
</evidence>
<dbReference type="EMBL" id="FNBE01000011">
    <property type="protein sequence ID" value="SDG35363.1"/>
    <property type="molecule type" value="Genomic_DNA"/>
</dbReference>
<evidence type="ECO:0000256" key="7">
    <source>
        <dbReference type="ARBA" id="ARBA00023002"/>
    </source>
</evidence>
<dbReference type="STRING" id="366584.SAMN05216377_11148"/>
<evidence type="ECO:0000256" key="8">
    <source>
        <dbReference type="ARBA" id="ARBA00023098"/>
    </source>
</evidence>
<evidence type="ECO:0000256" key="15">
    <source>
        <dbReference type="ARBA" id="ARBA00047570"/>
    </source>
</evidence>
<name>A0A1G7TJ46_PSEOR</name>
<comment type="catalytic activity">
    <reaction evidence="20">
        <text>(2E)-octenoyl-CoA + NADPH + H(+) = octanoyl-CoA + NADP(+)</text>
        <dbReference type="Rhea" id="RHEA:44952"/>
        <dbReference type="ChEBI" id="CHEBI:15378"/>
        <dbReference type="ChEBI" id="CHEBI:57386"/>
        <dbReference type="ChEBI" id="CHEBI:57783"/>
        <dbReference type="ChEBI" id="CHEBI:58349"/>
        <dbReference type="ChEBI" id="CHEBI:62242"/>
    </reaction>
    <physiologicalReaction direction="left-to-right" evidence="20">
        <dbReference type="Rhea" id="RHEA:44953"/>
    </physiologicalReaction>
</comment>
<evidence type="ECO:0000313" key="21">
    <source>
        <dbReference type="EMBL" id="SDG35363.1"/>
    </source>
</evidence>
<keyword evidence="3" id="KW-0444">Lipid biosynthesis</keyword>
<dbReference type="PANTHER" id="PTHR24317">
    <property type="entry name" value="PEROXISOMAL TRANS-2-ENOYL-COA REDUCTASE"/>
    <property type="match status" value="1"/>
</dbReference>
<dbReference type="EC" id="1.3.1.38" evidence="13"/>
<dbReference type="Proteomes" id="UP000198967">
    <property type="component" value="Unassembled WGS sequence"/>
</dbReference>
<protein>
    <recommendedName>
        <fullName evidence="14">Peroxisomal trans-2-enoyl-CoA reductase</fullName>
        <ecNumber evidence="13">1.3.1.38</ecNumber>
    </recommendedName>
</protein>
<dbReference type="Gene3D" id="3.40.50.720">
    <property type="entry name" value="NAD(P)-binding Rossmann-like Domain"/>
    <property type="match status" value="1"/>
</dbReference>
<keyword evidence="10" id="KW-0275">Fatty acid biosynthesis</keyword>
<keyword evidence="22" id="KW-1185">Reference proteome</keyword>
<evidence type="ECO:0000256" key="18">
    <source>
        <dbReference type="ARBA" id="ARBA00049251"/>
    </source>
</evidence>
<evidence type="ECO:0000256" key="4">
    <source>
        <dbReference type="ARBA" id="ARBA00022553"/>
    </source>
</evidence>
<evidence type="ECO:0000256" key="13">
    <source>
        <dbReference type="ARBA" id="ARBA00038849"/>
    </source>
</evidence>
<dbReference type="SUPFAM" id="SSF51735">
    <property type="entry name" value="NAD(P)-binding Rossmann-fold domains"/>
    <property type="match status" value="1"/>
</dbReference>
<comment type="catalytic activity">
    <reaction evidence="16">
        <text>(2E)-tetradecenoyl-CoA + NADPH + H(+) = tetradecanoyl-CoA + NADP(+)</text>
        <dbReference type="Rhea" id="RHEA:44968"/>
        <dbReference type="ChEBI" id="CHEBI:15378"/>
        <dbReference type="ChEBI" id="CHEBI:57385"/>
        <dbReference type="ChEBI" id="CHEBI:57783"/>
        <dbReference type="ChEBI" id="CHEBI:58349"/>
        <dbReference type="ChEBI" id="CHEBI:61405"/>
    </reaction>
    <physiologicalReaction direction="left-to-right" evidence="16">
        <dbReference type="Rhea" id="RHEA:44969"/>
    </physiologicalReaction>
</comment>
<organism evidence="21 22">
    <name type="scientific">Pseudonocardia oroxyli</name>
    <dbReference type="NCBI Taxonomy" id="366584"/>
    <lineage>
        <taxon>Bacteria</taxon>
        <taxon>Bacillati</taxon>
        <taxon>Actinomycetota</taxon>
        <taxon>Actinomycetes</taxon>
        <taxon>Pseudonocardiales</taxon>
        <taxon>Pseudonocardiaceae</taxon>
        <taxon>Pseudonocardia</taxon>
    </lineage>
</organism>
<sequence>MFDHRATLQAFVERIPLGRGGEPDEVAEAVRFLAGPESRFVTGQTISVDGGLELRGHPDLAPLVEAIYGAQAVQSARAGRVPHR</sequence>
<dbReference type="OrthoDB" id="3566316at2"/>
<keyword evidence="4" id="KW-0597">Phosphoprotein</keyword>
<comment type="function">
    <text evidence="11">Participates in chain elongation of fatty acids. Catalyzes the reduction of trans-2-enoyl-CoAs of varying chain lengths from 6:1 to 16:1, having maximum activity with 10:1 CoA. Has no 2,4-dienoyl-CoA reductase activity.</text>
</comment>
<reference evidence="21 22" key="1">
    <citation type="submission" date="2016-10" db="EMBL/GenBank/DDBJ databases">
        <authorList>
            <person name="de Groot N.N."/>
        </authorList>
    </citation>
    <scope>NUCLEOTIDE SEQUENCE [LARGE SCALE GENOMIC DNA]</scope>
    <source>
        <strain evidence="21 22">CGMCC 4.3143</strain>
    </source>
</reference>
<dbReference type="PANTHER" id="PTHR24317:SF7">
    <property type="entry name" value="PEROXISOMAL TRANS-2-ENOYL-COA REDUCTASE"/>
    <property type="match status" value="1"/>
</dbReference>
<dbReference type="GO" id="GO:0006633">
    <property type="term" value="P:fatty acid biosynthetic process"/>
    <property type="evidence" value="ECO:0007669"/>
    <property type="project" value="UniProtKB-KW"/>
</dbReference>
<evidence type="ECO:0000256" key="16">
    <source>
        <dbReference type="ARBA" id="ARBA00048686"/>
    </source>
</evidence>
<comment type="subcellular location">
    <subcellularLocation>
        <location evidence="1">Peroxisome</location>
    </subcellularLocation>
</comment>
<keyword evidence="9" id="KW-0576">Peroxisome</keyword>
<proteinExistence type="predicted"/>
<comment type="pathway">
    <text evidence="2">Lipid metabolism.</text>
</comment>
<evidence type="ECO:0000256" key="11">
    <source>
        <dbReference type="ARBA" id="ARBA00037124"/>
    </source>
</evidence>
<evidence type="ECO:0000313" key="22">
    <source>
        <dbReference type="Proteomes" id="UP000198967"/>
    </source>
</evidence>
<dbReference type="AlphaFoldDB" id="A0A1G7TJ46"/>
<gene>
    <name evidence="21" type="ORF">SAMN05216377_11148</name>
</gene>
<comment type="subunit">
    <text evidence="12">Interacts with PEX5, probably required to target it into peroxisomes.</text>
</comment>
<dbReference type="InterPro" id="IPR052388">
    <property type="entry name" value="Peroxisomal_t2-enoyl-CoA_red"/>
</dbReference>
<evidence type="ECO:0000256" key="20">
    <source>
        <dbReference type="ARBA" id="ARBA00049559"/>
    </source>
</evidence>
<evidence type="ECO:0000256" key="19">
    <source>
        <dbReference type="ARBA" id="ARBA00049386"/>
    </source>
</evidence>
<dbReference type="InterPro" id="IPR036291">
    <property type="entry name" value="NAD(P)-bd_dom_sf"/>
</dbReference>
<evidence type="ECO:0000256" key="6">
    <source>
        <dbReference type="ARBA" id="ARBA00022857"/>
    </source>
</evidence>
<accession>A0A1G7TJ46</accession>
<evidence type="ECO:0000256" key="17">
    <source>
        <dbReference type="ARBA" id="ARBA00049108"/>
    </source>
</evidence>
<evidence type="ECO:0000256" key="12">
    <source>
        <dbReference type="ARBA" id="ARBA00038622"/>
    </source>
</evidence>
<keyword evidence="6" id="KW-0521">NADP</keyword>
<comment type="catalytic activity">
    <reaction evidence="19">
        <text>(2E)-decenoyl-CoA + NADPH + H(+) = decanoyl-CoA + NADP(+)</text>
        <dbReference type="Rhea" id="RHEA:44960"/>
        <dbReference type="ChEBI" id="CHEBI:15378"/>
        <dbReference type="ChEBI" id="CHEBI:57783"/>
        <dbReference type="ChEBI" id="CHEBI:58349"/>
        <dbReference type="ChEBI" id="CHEBI:61406"/>
        <dbReference type="ChEBI" id="CHEBI:61430"/>
    </reaction>
    <physiologicalReaction direction="left-to-right" evidence="19">
        <dbReference type="Rhea" id="RHEA:44961"/>
    </physiologicalReaction>
</comment>
<evidence type="ECO:0000256" key="10">
    <source>
        <dbReference type="ARBA" id="ARBA00023160"/>
    </source>
</evidence>
<evidence type="ECO:0000256" key="9">
    <source>
        <dbReference type="ARBA" id="ARBA00023140"/>
    </source>
</evidence>
<comment type="catalytic activity">
    <reaction evidence="17">
        <text>(2E)-hexenoyl-CoA + NADPH + H(+) = hexanoyl-CoA + NADP(+)</text>
        <dbReference type="Rhea" id="RHEA:44956"/>
        <dbReference type="ChEBI" id="CHEBI:15378"/>
        <dbReference type="ChEBI" id="CHEBI:57783"/>
        <dbReference type="ChEBI" id="CHEBI:58349"/>
        <dbReference type="ChEBI" id="CHEBI:62077"/>
        <dbReference type="ChEBI" id="CHEBI:62620"/>
    </reaction>
    <physiologicalReaction direction="left-to-right" evidence="17">
        <dbReference type="Rhea" id="RHEA:44957"/>
    </physiologicalReaction>
</comment>
<comment type="catalytic activity">
    <reaction evidence="18">
        <text>a (2E)-enoyl-CoA + NADPH + H(+) = a 2,3-saturated acyl-CoA + NADP(+)</text>
        <dbReference type="Rhea" id="RHEA:33763"/>
        <dbReference type="ChEBI" id="CHEBI:15378"/>
        <dbReference type="ChEBI" id="CHEBI:57783"/>
        <dbReference type="ChEBI" id="CHEBI:58349"/>
        <dbReference type="ChEBI" id="CHEBI:58856"/>
        <dbReference type="ChEBI" id="CHEBI:65111"/>
        <dbReference type="EC" id="1.3.1.38"/>
    </reaction>
    <physiologicalReaction direction="left-to-right" evidence="18">
        <dbReference type="Rhea" id="RHEA:33764"/>
    </physiologicalReaction>
</comment>
<keyword evidence="7" id="KW-0560">Oxidoreductase</keyword>
<dbReference type="InterPro" id="IPR002347">
    <property type="entry name" value="SDR_fam"/>
</dbReference>
<evidence type="ECO:0000256" key="1">
    <source>
        <dbReference type="ARBA" id="ARBA00004275"/>
    </source>
</evidence>
<dbReference type="GO" id="GO:0019166">
    <property type="term" value="F:trans-2-enoyl-CoA reductase (NADPH) activity"/>
    <property type="evidence" value="ECO:0007669"/>
    <property type="project" value="UniProtKB-EC"/>
</dbReference>
<evidence type="ECO:0000256" key="5">
    <source>
        <dbReference type="ARBA" id="ARBA00022832"/>
    </source>
</evidence>
<comment type="catalytic activity">
    <reaction evidence="15">
        <text>(2E)-dodecenoyl-CoA + NADPH + H(+) = dodecanoyl-CoA + NADP(+)</text>
        <dbReference type="Rhea" id="RHEA:44964"/>
        <dbReference type="ChEBI" id="CHEBI:15378"/>
        <dbReference type="ChEBI" id="CHEBI:57330"/>
        <dbReference type="ChEBI" id="CHEBI:57375"/>
        <dbReference type="ChEBI" id="CHEBI:57783"/>
        <dbReference type="ChEBI" id="CHEBI:58349"/>
    </reaction>
    <physiologicalReaction direction="left-to-right" evidence="15">
        <dbReference type="Rhea" id="RHEA:44965"/>
    </physiologicalReaction>
</comment>
<keyword evidence="8" id="KW-0443">Lipid metabolism</keyword>
<evidence type="ECO:0000256" key="2">
    <source>
        <dbReference type="ARBA" id="ARBA00005189"/>
    </source>
</evidence>
<evidence type="ECO:0000256" key="14">
    <source>
        <dbReference type="ARBA" id="ARBA00041063"/>
    </source>
</evidence>
<keyword evidence="5" id="KW-0276">Fatty acid metabolism</keyword>